<dbReference type="AlphaFoldDB" id="A0A8T0HTK0"/>
<proteinExistence type="predicted"/>
<dbReference type="Proteomes" id="UP000822688">
    <property type="component" value="Chromosome V"/>
</dbReference>
<organism evidence="1 2">
    <name type="scientific">Ceratodon purpureus</name>
    <name type="common">Fire moss</name>
    <name type="synonym">Dicranum purpureum</name>
    <dbReference type="NCBI Taxonomy" id="3225"/>
    <lineage>
        <taxon>Eukaryota</taxon>
        <taxon>Viridiplantae</taxon>
        <taxon>Streptophyta</taxon>
        <taxon>Embryophyta</taxon>
        <taxon>Bryophyta</taxon>
        <taxon>Bryophytina</taxon>
        <taxon>Bryopsida</taxon>
        <taxon>Dicranidae</taxon>
        <taxon>Pseudoditrichales</taxon>
        <taxon>Ditrichaceae</taxon>
        <taxon>Ceratodon</taxon>
    </lineage>
</organism>
<comment type="caution">
    <text evidence="1">The sequence shown here is derived from an EMBL/GenBank/DDBJ whole genome shotgun (WGS) entry which is preliminary data.</text>
</comment>
<evidence type="ECO:0000313" key="1">
    <source>
        <dbReference type="EMBL" id="KAG0574370.1"/>
    </source>
</evidence>
<reference evidence="1" key="1">
    <citation type="submission" date="2020-06" db="EMBL/GenBank/DDBJ databases">
        <title>WGS assembly of Ceratodon purpureus strain R40.</title>
        <authorList>
            <person name="Carey S.B."/>
            <person name="Jenkins J."/>
            <person name="Shu S."/>
            <person name="Lovell J.T."/>
            <person name="Sreedasyam A."/>
            <person name="Maumus F."/>
            <person name="Tiley G.P."/>
            <person name="Fernandez-Pozo N."/>
            <person name="Barry K."/>
            <person name="Chen C."/>
            <person name="Wang M."/>
            <person name="Lipzen A."/>
            <person name="Daum C."/>
            <person name="Saski C.A."/>
            <person name="Payton A.C."/>
            <person name="Mcbreen J.C."/>
            <person name="Conrad R.E."/>
            <person name="Kollar L.M."/>
            <person name="Olsson S."/>
            <person name="Huttunen S."/>
            <person name="Landis J.B."/>
            <person name="Wickett N.J."/>
            <person name="Johnson M.G."/>
            <person name="Rensing S.A."/>
            <person name="Grimwood J."/>
            <person name="Schmutz J."/>
            <person name="Mcdaniel S.F."/>
        </authorList>
    </citation>
    <scope>NUCLEOTIDE SEQUENCE</scope>
    <source>
        <strain evidence="1">R40</strain>
    </source>
</reference>
<name>A0A8T0HTK0_CERPU</name>
<gene>
    <name evidence="1" type="ORF">KC19_VG258000</name>
</gene>
<accession>A0A8T0HTK0</accession>
<evidence type="ECO:0000313" key="2">
    <source>
        <dbReference type="Proteomes" id="UP000822688"/>
    </source>
</evidence>
<protein>
    <submittedName>
        <fullName evidence="1">Uncharacterized protein</fullName>
    </submittedName>
</protein>
<keyword evidence="2" id="KW-1185">Reference proteome</keyword>
<sequence>MIVTSEDAKITKISVWAPVTSMIADPFKGSNLTYHPLVLEMKNKRPNGTKSWLLIGYNNNHGTGDINRDWTSLPTIDFLPEDKKLNRRIIAGSGGLLVIDVGHEECYQKSHQGKVAQTPNENFWKHPDIFMNFQSIVFVANPLTKEYIFLPPLPGRLMNKKIGKFIWRNNERTSYILILIGWNAEVEIRSEFGKNDRLTKMKKLKNDKILVESIGLFVYCSKEQCYIYCDEIKGRLGPYYSVGSSSIAILDYRIFVGGMNIIKNAKALEARIPCIYYFNISNSAGIKKLVLPFCFKGIPQSIILQAPRIVQGGLTRVFAVTCAAIAAITLYIVEIVFNEQKNVFLEFKLVATMPNNFFHKLFLKSPCNDYYEVSGCNNLISFKVGGKGISIVQYHTENSQWSSTNFPRHRPSNVACYHLADASYEPCFNARP</sequence>
<dbReference type="EMBL" id="CM026426">
    <property type="protein sequence ID" value="KAG0574370.1"/>
    <property type="molecule type" value="Genomic_DNA"/>
</dbReference>